<reference evidence="1 2" key="1">
    <citation type="journal article" date="2020" name="Cell">
        <title>Large-Scale Comparative Analyses of Tick Genomes Elucidate Their Genetic Diversity and Vector Capacities.</title>
        <authorList>
            <consortium name="Tick Genome and Microbiome Consortium (TIGMIC)"/>
            <person name="Jia N."/>
            <person name="Wang J."/>
            <person name="Shi W."/>
            <person name="Du L."/>
            <person name="Sun Y."/>
            <person name="Zhan W."/>
            <person name="Jiang J.F."/>
            <person name="Wang Q."/>
            <person name="Zhang B."/>
            <person name="Ji P."/>
            <person name="Bell-Sakyi L."/>
            <person name="Cui X.M."/>
            <person name="Yuan T.T."/>
            <person name="Jiang B.G."/>
            <person name="Yang W.F."/>
            <person name="Lam T.T."/>
            <person name="Chang Q.C."/>
            <person name="Ding S.J."/>
            <person name="Wang X.J."/>
            <person name="Zhu J.G."/>
            <person name="Ruan X.D."/>
            <person name="Zhao L."/>
            <person name="Wei J.T."/>
            <person name="Ye R.Z."/>
            <person name="Que T.C."/>
            <person name="Du C.H."/>
            <person name="Zhou Y.H."/>
            <person name="Cheng J.X."/>
            <person name="Dai P.F."/>
            <person name="Guo W.B."/>
            <person name="Han X.H."/>
            <person name="Huang E.J."/>
            <person name="Li L.F."/>
            <person name="Wei W."/>
            <person name="Gao Y.C."/>
            <person name="Liu J.Z."/>
            <person name="Shao H.Z."/>
            <person name="Wang X."/>
            <person name="Wang C.C."/>
            <person name="Yang T.C."/>
            <person name="Huo Q.B."/>
            <person name="Li W."/>
            <person name="Chen H.Y."/>
            <person name="Chen S.E."/>
            <person name="Zhou L.G."/>
            <person name="Ni X.B."/>
            <person name="Tian J.H."/>
            <person name="Sheng Y."/>
            <person name="Liu T."/>
            <person name="Pan Y.S."/>
            <person name="Xia L.Y."/>
            <person name="Li J."/>
            <person name="Zhao F."/>
            <person name="Cao W.C."/>
        </authorList>
    </citation>
    <scope>NUCLEOTIDE SEQUENCE [LARGE SCALE GENOMIC DNA]</scope>
    <source>
        <strain evidence="1">Iper-2018</strain>
    </source>
</reference>
<keyword evidence="2" id="KW-1185">Reference proteome</keyword>
<evidence type="ECO:0000313" key="2">
    <source>
        <dbReference type="Proteomes" id="UP000805193"/>
    </source>
</evidence>
<accession>A0AC60NTI7</accession>
<protein>
    <submittedName>
        <fullName evidence="1">Uncharacterized protein</fullName>
    </submittedName>
</protein>
<comment type="caution">
    <text evidence="1">The sequence shown here is derived from an EMBL/GenBank/DDBJ whole genome shotgun (WGS) entry which is preliminary data.</text>
</comment>
<sequence>MCVTLGALQDETAKARGCPAAESAEEAAPCAPPMDCSASAGGARRGEAGRARQQSMCSAGPGSPTPARRQRAQRCSAEGGSAAPSGPASHLLAAHEAAEVQDGSPWRPAVRAVAAMRRRAGPARGTRSGA</sequence>
<gene>
    <name evidence="1" type="ORF">HPB47_012459</name>
</gene>
<dbReference type="Proteomes" id="UP000805193">
    <property type="component" value="Unassembled WGS sequence"/>
</dbReference>
<evidence type="ECO:0000313" key="1">
    <source>
        <dbReference type="EMBL" id="KAG0410417.1"/>
    </source>
</evidence>
<organism evidence="1 2">
    <name type="scientific">Ixodes persulcatus</name>
    <name type="common">Taiga tick</name>
    <dbReference type="NCBI Taxonomy" id="34615"/>
    <lineage>
        <taxon>Eukaryota</taxon>
        <taxon>Metazoa</taxon>
        <taxon>Ecdysozoa</taxon>
        <taxon>Arthropoda</taxon>
        <taxon>Chelicerata</taxon>
        <taxon>Arachnida</taxon>
        <taxon>Acari</taxon>
        <taxon>Parasitiformes</taxon>
        <taxon>Ixodida</taxon>
        <taxon>Ixodoidea</taxon>
        <taxon>Ixodidae</taxon>
        <taxon>Ixodinae</taxon>
        <taxon>Ixodes</taxon>
    </lineage>
</organism>
<name>A0AC60NTI7_IXOPE</name>
<proteinExistence type="predicted"/>
<dbReference type="EMBL" id="JABSTQ010011522">
    <property type="protein sequence ID" value="KAG0410417.1"/>
    <property type="molecule type" value="Genomic_DNA"/>
</dbReference>